<evidence type="ECO:0000259" key="4">
    <source>
        <dbReference type="PROSITE" id="PS50113"/>
    </source>
</evidence>
<sequence length="173" mass="20065">MELRDYDNAHIKFRNSLKFTMLPILSWDFYASNYEEIKNLDEDYNSLLSLVSTNSWNIDTSILDRKLRTEKNIVVVTDTDLNIVFATKNMWNMSQYRPEEIVGKNPKMFQGDLTSNSTLKIVSKAVKEKSPFEVTVVNYRKDGTTYNCKIQGEPVFDHNGKVVNFIAFEKEVA</sequence>
<dbReference type="NCBIfam" id="TIGR00229">
    <property type="entry name" value="sensory_box"/>
    <property type="match status" value="1"/>
</dbReference>
<keyword evidence="2" id="KW-0288">FMN</keyword>
<evidence type="ECO:0000256" key="2">
    <source>
        <dbReference type="ARBA" id="ARBA00022643"/>
    </source>
</evidence>
<dbReference type="PANTHER" id="PTHR47429">
    <property type="entry name" value="PROTEIN TWIN LOV 1"/>
    <property type="match status" value="1"/>
</dbReference>
<evidence type="ECO:0000313" key="5">
    <source>
        <dbReference type="EMBL" id="SEB59073.1"/>
    </source>
</evidence>
<dbReference type="Pfam" id="PF13426">
    <property type="entry name" value="PAS_9"/>
    <property type="match status" value="1"/>
</dbReference>
<dbReference type="PANTHER" id="PTHR47429:SF2">
    <property type="entry name" value="PROTEIN TWIN LOV 1"/>
    <property type="match status" value="1"/>
</dbReference>
<feature type="domain" description="PAC" evidence="4">
    <location>
        <begin position="130"/>
        <end position="173"/>
    </location>
</feature>
<keyword evidence="3" id="KW-0157">Chromophore</keyword>
<evidence type="ECO:0000256" key="1">
    <source>
        <dbReference type="ARBA" id="ARBA00022630"/>
    </source>
</evidence>
<dbReference type="InterPro" id="IPR000014">
    <property type="entry name" value="PAS"/>
</dbReference>
<accession>A0A1H4KKZ5</accession>
<dbReference type="CDD" id="cd00130">
    <property type="entry name" value="PAS"/>
    <property type="match status" value="1"/>
</dbReference>
<proteinExistence type="predicted"/>
<organism evidence="5 6">
    <name type="scientific">Maribacter dokdonensis</name>
    <dbReference type="NCBI Taxonomy" id="320912"/>
    <lineage>
        <taxon>Bacteria</taxon>
        <taxon>Pseudomonadati</taxon>
        <taxon>Bacteroidota</taxon>
        <taxon>Flavobacteriia</taxon>
        <taxon>Flavobacteriales</taxon>
        <taxon>Flavobacteriaceae</taxon>
        <taxon>Maribacter</taxon>
    </lineage>
</organism>
<dbReference type="PROSITE" id="PS50113">
    <property type="entry name" value="PAC"/>
    <property type="match status" value="1"/>
</dbReference>
<dbReference type="InterPro" id="IPR035965">
    <property type="entry name" value="PAS-like_dom_sf"/>
</dbReference>
<dbReference type="Gene3D" id="3.30.450.20">
    <property type="entry name" value="PAS domain"/>
    <property type="match status" value="1"/>
</dbReference>
<evidence type="ECO:0000313" key="6">
    <source>
        <dbReference type="Proteomes" id="UP000183038"/>
    </source>
</evidence>
<reference evidence="5 6" key="1">
    <citation type="submission" date="2016-10" db="EMBL/GenBank/DDBJ databases">
        <authorList>
            <person name="de Groot N.N."/>
        </authorList>
    </citation>
    <scope>NUCLEOTIDE SEQUENCE [LARGE SCALE GENOMIC DNA]</scope>
    <source>
        <strain evidence="5 6">MAR_2009_71</strain>
    </source>
</reference>
<protein>
    <submittedName>
        <fullName evidence="5">PAS domain S-box-containing protein</fullName>
    </submittedName>
</protein>
<dbReference type="AlphaFoldDB" id="A0A1H4KKZ5"/>
<keyword evidence="1" id="KW-0285">Flavoprotein</keyword>
<dbReference type="Proteomes" id="UP000183038">
    <property type="component" value="Unassembled WGS sequence"/>
</dbReference>
<gene>
    <name evidence="5" type="ORF">SAMN05192540_0980</name>
</gene>
<dbReference type="SUPFAM" id="SSF55785">
    <property type="entry name" value="PYP-like sensor domain (PAS domain)"/>
    <property type="match status" value="1"/>
</dbReference>
<dbReference type="InterPro" id="IPR000700">
    <property type="entry name" value="PAS-assoc_C"/>
</dbReference>
<name>A0A1H4KKZ5_9FLAO</name>
<dbReference type="EMBL" id="FNTB01000001">
    <property type="protein sequence ID" value="SEB59073.1"/>
    <property type="molecule type" value="Genomic_DNA"/>
</dbReference>
<evidence type="ECO:0000256" key="3">
    <source>
        <dbReference type="ARBA" id="ARBA00022991"/>
    </source>
</evidence>